<proteinExistence type="predicted"/>
<protein>
    <submittedName>
        <fullName evidence="1">Phage baseplate assembly protein V</fullName>
    </submittedName>
</protein>
<name>A0A620CUF9_SALER</name>
<dbReference type="EMBL" id="AALBJK010000117">
    <property type="protein sequence ID" value="ECX9227433.1"/>
    <property type="molecule type" value="Genomic_DNA"/>
</dbReference>
<gene>
    <name evidence="1" type="ORF">F6Y89_23455</name>
</gene>
<accession>A0A620CUF9</accession>
<feature type="non-terminal residue" evidence="1">
    <location>
        <position position="44"/>
    </location>
</feature>
<evidence type="ECO:0000313" key="1">
    <source>
        <dbReference type="EMBL" id="ECX9227433.1"/>
    </source>
</evidence>
<sequence>MMNDELLQRMLAPLMRGVRLLFGRGILTGTSDGLKMQNAQMTSL</sequence>
<dbReference type="AlphaFoldDB" id="A0A620CUF9"/>
<reference evidence="1" key="1">
    <citation type="submission" date="2019-09" db="EMBL/GenBank/DDBJ databases">
        <authorList>
            <consortium name="PulseNet: The National Subtyping Network for Foodborne Disease Surveillance"/>
            <person name="Tarr C.L."/>
            <person name="Trees E."/>
            <person name="Katz L.S."/>
            <person name="Carleton-Romer H.A."/>
            <person name="Stroika S."/>
            <person name="Kucerova Z."/>
            <person name="Roache K.F."/>
            <person name="Sabol A.L."/>
            <person name="Besser J."/>
            <person name="Gerner-Smidt P."/>
        </authorList>
    </citation>
    <scope>NUCLEOTIDE SEQUENCE</scope>
    <source>
        <strain evidence="1">PNUSAS101274</strain>
    </source>
</reference>
<comment type="caution">
    <text evidence="1">The sequence shown here is derived from an EMBL/GenBank/DDBJ whole genome shotgun (WGS) entry which is preliminary data.</text>
</comment>
<organism evidence="1">
    <name type="scientific">Salmonella enterica</name>
    <name type="common">Salmonella choleraesuis</name>
    <dbReference type="NCBI Taxonomy" id="28901"/>
    <lineage>
        <taxon>Bacteria</taxon>
        <taxon>Pseudomonadati</taxon>
        <taxon>Pseudomonadota</taxon>
        <taxon>Gammaproteobacteria</taxon>
        <taxon>Enterobacterales</taxon>
        <taxon>Enterobacteriaceae</taxon>
        <taxon>Salmonella</taxon>
    </lineage>
</organism>